<proteinExistence type="predicted"/>
<organism evidence="2 3">
    <name type="scientific">Amycolatopsis tolypomycina</name>
    <dbReference type="NCBI Taxonomy" id="208445"/>
    <lineage>
        <taxon>Bacteria</taxon>
        <taxon>Bacillati</taxon>
        <taxon>Actinomycetota</taxon>
        <taxon>Actinomycetes</taxon>
        <taxon>Pseudonocardiales</taxon>
        <taxon>Pseudonocardiaceae</taxon>
        <taxon>Amycolatopsis</taxon>
    </lineage>
</organism>
<gene>
    <name evidence="2" type="ORF">SAMN04489727_1720</name>
</gene>
<dbReference type="AlphaFoldDB" id="A0A1H4JBS6"/>
<sequence>MSWSIDEAAQVMGMAPHEVLAVAEVGDYHVVTTHDGQHTLVTEEGEAKLLTAEDAAKLGVDEGGELEELADAAEDADPAKTAEGSDLDPNAAEIAERARQALENGGQGPTPSAPVPNPEAGGLPPNENSSDGDEDPVPDANKDDLLAWVGDDSDRAARALEAEKERSGGPRSTVVAALEKVAQA</sequence>
<dbReference type="OrthoDB" id="10007173at2"/>
<evidence type="ECO:0000256" key="1">
    <source>
        <dbReference type="SAM" id="MobiDB-lite"/>
    </source>
</evidence>
<evidence type="ECO:0000313" key="3">
    <source>
        <dbReference type="Proteomes" id="UP000199622"/>
    </source>
</evidence>
<dbReference type="RefSeq" id="WP_091305275.1">
    <property type="nucleotide sequence ID" value="NZ_FNSO01000003.1"/>
</dbReference>
<evidence type="ECO:0000313" key="2">
    <source>
        <dbReference type="EMBL" id="SEB43515.1"/>
    </source>
</evidence>
<name>A0A1H4JBS6_9PSEU</name>
<dbReference type="Proteomes" id="UP000199622">
    <property type="component" value="Unassembled WGS sequence"/>
</dbReference>
<protein>
    <submittedName>
        <fullName evidence="2">Uncharacterized protein</fullName>
    </submittedName>
</protein>
<reference evidence="3" key="1">
    <citation type="submission" date="2016-10" db="EMBL/GenBank/DDBJ databases">
        <authorList>
            <person name="Varghese N."/>
            <person name="Submissions S."/>
        </authorList>
    </citation>
    <scope>NUCLEOTIDE SEQUENCE [LARGE SCALE GENOMIC DNA]</scope>
    <source>
        <strain evidence="3">DSM 44544</strain>
    </source>
</reference>
<dbReference type="EMBL" id="FNSO01000003">
    <property type="protein sequence ID" value="SEB43515.1"/>
    <property type="molecule type" value="Genomic_DNA"/>
</dbReference>
<accession>A0A1H4JBS6</accession>
<feature type="region of interest" description="Disordered" evidence="1">
    <location>
        <begin position="72"/>
        <end position="150"/>
    </location>
</feature>
<dbReference type="STRING" id="208445.SAMN04489727_1720"/>
<keyword evidence="3" id="KW-1185">Reference proteome</keyword>